<dbReference type="SUPFAM" id="SSF55781">
    <property type="entry name" value="GAF domain-like"/>
    <property type="match status" value="1"/>
</dbReference>
<gene>
    <name evidence="6" type="primary">cph1_1</name>
    <name evidence="6" type="ORF">IMCC3135_03605</name>
</gene>
<dbReference type="SMART" id="SM00387">
    <property type="entry name" value="HATPase_c"/>
    <property type="match status" value="1"/>
</dbReference>
<dbReference type="GO" id="GO:0030295">
    <property type="term" value="F:protein kinase activator activity"/>
    <property type="evidence" value="ECO:0007669"/>
    <property type="project" value="TreeGrafter"/>
</dbReference>
<evidence type="ECO:0000256" key="2">
    <source>
        <dbReference type="ARBA" id="ARBA00012438"/>
    </source>
</evidence>
<keyword evidence="4" id="KW-0418">Kinase</keyword>
<evidence type="ECO:0000313" key="6">
    <source>
        <dbReference type="EMBL" id="ASJ70834.1"/>
    </source>
</evidence>
<evidence type="ECO:0000256" key="4">
    <source>
        <dbReference type="ARBA" id="ARBA00022777"/>
    </source>
</evidence>
<dbReference type="InterPro" id="IPR036890">
    <property type="entry name" value="HATPase_C_sf"/>
</dbReference>
<dbReference type="Proteomes" id="UP000250079">
    <property type="component" value="Chromosome"/>
</dbReference>
<dbReference type="Pfam" id="PF02518">
    <property type="entry name" value="HATPase_c"/>
    <property type="match status" value="1"/>
</dbReference>
<proteinExistence type="predicted"/>
<protein>
    <recommendedName>
        <fullName evidence="2">histidine kinase</fullName>
        <ecNumber evidence="2">2.7.13.3</ecNumber>
    </recommendedName>
</protein>
<evidence type="ECO:0000313" key="7">
    <source>
        <dbReference type="Proteomes" id="UP000250079"/>
    </source>
</evidence>
<dbReference type="InterPro" id="IPR029016">
    <property type="entry name" value="GAF-like_dom_sf"/>
</dbReference>
<dbReference type="EC" id="2.7.13.3" evidence="2"/>
<dbReference type="PANTHER" id="PTHR42878">
    <property type="entry name" value="TWO-COMPONENT HISTIDINE KINASE"/>
    <property type="match status" value="1"/>
</dbReference>
<dbReference type="RefSeq" id="WP_169727403.1">
    <property type="nucleotide sequence ID" value="NZ_CP018632.1"/>
</dbReference>
<organism evidence="6 7">
    <name type="scientific">Granulosicoccus antarcticus IMCC3135</name>
    <dbReference type="NCBI Taxonomy" id="1192854"/>
    <lineage>
        <taxon>Bacteria</taxon>
        <taxon>Pseudomonadati</taxon>
        <taxon>Pseudomonadota</taxon>
        <taxon>Gammaproteobacteria</taxon>
        <taxon>Chromatiales</taxon>
        <taxon>Granulosicoccaceae</taxon>
        <taxon>Granulosicoccus</taxon>
    </lineage>
</organism>
<dbReference type="PANTHER" id="PTHR42878:SF15">
    <property type="entry name" value="BACTERIOPHYTOCHROME"/>
    <property type="match status" value="1"/>
</dbReference>
<name>A0A2Z2NUR2_9GAMM</name>
<sequence length="389" mass="43216">MAQFTLEELNLVDSEGEPTFDNLTKLATMILEVPVSLLSFVQFEKDRQYFKSHCGLDLQLTPLSHSFCRIVVETGESLVVEDARINPLVKDNPAIGELGVIAYLGFPVFMPDGEPVASFCVIDTQPRKWSEEDKQKVQSLAACASDSVRLKYEIKHVEMMRQEQRIFANAIAHDMAAPLNTVSYVLNEILDEYGNVIDDGFKTLINLTHSTVDRARQMVGDVMAYSQFINHEFTPEAIDLNELMQETMNTLRGDIEQLQAEIIAEPLPTIPGSRLQLAMLFQNLVSNALKFHNPETINKVHVSAIDKGKYVEICFADNGIGISSKYQERIFKLFERLHSTEEYAGSGVGLALVQRVAQNHQGTVSVVSDGENGTAFTVRLPAQSGGVSS</sequence>
<dbReference type="AlphaFoldDB" id="A0A2Z2NUR2"/>
<dbReference type="EMBL" id="CP018632">
    <property type="protein sequence ID" value="ASJ70834.1"/>
    <property type="molecule type" value="Genomic_DNA"/>
</dbReference>
<reference evidence="6 7" key="1">
    <citation type="submission" date="2016-12" db="EMBL/GenBank/DDBJ databases">
        <authorList>
            <person name="Song W.-J."/>
            <person name="Kurnit D.M."/>
        </authorList>
    </citation>
    <scope>NUCLEOTIDE SEQUENCE [LARGE SCALE GENOMIC DNA]</scope>
    <source>
        <strain evidence="6 7">IMCC3135</strain>
    </source>
</reference>
<dbReference type="InterPro" id="IPR036097">
    <property type="entry name" value="HisK_dim/P_sf"/>
</dbReference>
<keyword evidence="3 6" id="KW-0808">Transferase</keyword>
<dbReference type="SMART" id="SM00065">
    <property type="entry name" value="GAF"/>
    <property type="match status" value="1"/>
</dbReference>
<dbReference type="Gene3D" id="3.30.565.10">
    <property type="entry name" value="Histidine kinase-like ATPase, C-terminal domain"/>
    <property type="match status" value="1"/>
</dbReference>
<dbReference type="SUPFAM" id="SSF47384">
    <property type="entry name" value="Homodimeric domain of signal transducing histidine kinase"/>
    <property type="match status" value="1"/>
</dbReference>
<dbReference type="PRINTS" id="PR00344">
    <property type="entry name" value="BCTRLSENSOR"/>
</dbReference>
<keyword evidence="7" id="KW-1185">Reference proteome</keyword>
<evidence type="ECO:0000256" key="1">
    <source>
        <dbReference type="ARBA" id="ARBA00000085"/>
    </source>
</evidence>
<dbReference type="GO" id="GO:0000155">
    <property type="term" value="F:phosphorelay sensor kinase activity"/>
    <property type="evidence" value="ECO:0007669"/>
    <property type="project" value="InterPro"/>
</dbReference>
<dbReference type="SUPFAM" id="SSF55874">
    <property type="entry name" value="ATPase domain of HSP90 chaperone/DNA topoisomerase II/histidine kinase"/>
    <property type="match status" value="1"/>
</dbReference>
<evidence type="ECO:0000256" key="3">
    <source>
        <dbReference type="ARBA" id="ARBA00022679"/>
    </source>
</evidence>
<dbReference type="GO" id="GO:0000156">
    <property type="term" value="F:phosphorelay response regulator activity"/>
    <property type="evidence" value="ECO:0007669"/>
    <property type="project" value="TreeGrafter"/>
</dbReference>
<dbReference type="InterPro" id="IPR005467">
    <property type="entry name" value="His_kinase_dom"/>
</dbReference>
<dbReference type="InterPro" id="IPR050351">
    <property type="entry name" value="BphY/WalK/GraS-like"/>
</dbReference>
<dbReference type="Gene3D" id="1.10.287.130">
    <property type="match status" value="1"/>
</dbReference>
<dbReference type="InterPro" id="IPR004358">
    <property type="entry name" value="Sig_transdc_His_kin-like_C"/>
</dbReference>
<accession>A0A2Z2NUR2</accession>
<evidence type="ECO:0000259" key="5">
    <source>
        <dbReference type="PROSITE" id="PS50109"/>
    </source>
</evidence>
<dbReference type="GO" id="GO:0007234">
    <property type="term" value="P:osmosensory signaling via phosphorelay pathway"/>
    <property type="evidence" value="ECO:0007669"/>
    <property type="project" value="TreeGrafter"/>
</dbReference>
<dbReference type="InterPro" id="IPR003018">
    <property type="entry name" value="GAF"/>
</dbReference>
<dbReference type="PROSITE" id="PS50109">
    <property type="entry name" value="HIS_KIN"/>
    <property type="match status" value="1"/>
</dbReference>
<comment type="catalytic activity">
    <reaction evidence="1">
        <text>ATP + protein L-histidine = ADP + protein N-phospho-L-histidine.</text>
        <dbReference type="EC" id="2.7.13.3"/>
    </reaction>
</comment>
<dbReference type="Gene3D" id="3.30.450.40">
    <property type="match status" value="1"/>
</dbReference>
<feature type="domain" description="Histidine kinase" evidence="5">
    <location>
        <begin position="170"/>
        <end position="384"/>
    </location>
</feature>
<dbReference type="Pfam" id="PF01590">
    <property type="entry name" value="GAF"/>
    <property type="match status" value="1"/>
</dbReference>
<dbReference type="InterPro" id="IPR003594">
    <property type="entry name" value="HATPase_dom"/>
</dbReference>
<dbReference type="KEGG" id="gai:IMCC3135_03605"/>